<evidence type="ECO:0000256" key="12">
    <source>
        <dbReference type="PIRSR" id="PIRSR038994-3"/>
    </source>
</evidence>
<evidence type="ECO:0000256" key="11">
    <source>
        <dbReference type="PIRSR" id="PIRSR038994-2"/>
    </source>
</evidence>
<dbReference type="FunFam" id="3.20.20.140:FF:000004">
    <property type="entry name" value="N-acetylglucosamine-6-phosphate deacetylase"/>
    <property type="match status" value="1"/>
</dbReference>
<dbReference type="PANTHER" id="PTHR11113:SF14">
    <property type="entry name" value="N-ACETYLGLUCOSAMINE-6-PHOSPHATE DEACETYLASE"/>
    <property type="match status" value="1"/>
</dbReference>
<dbReference type="PIRSF" id="PIRSF038994">
    <property type="entry name" value="NagA"/>
    <property type="match status" value="1"/>
</dbReference>
<evidence type="ECO:0000256" key="9">
    <source>
        <dbReference type="PIRNR" id="PIRNR038994"/>
    </source>
</evidence>
<evidence type="ECO:0000256" key="1">
    <source>
        <dbReference type="ARBA" id="ARBA00010716"/>
    </source>
</evidence>
<sequence>MSMIAGASMVTPDGVLDEGWLEVQDGRIAGLGSGPPPRTPDRDLTGQWLVPGFVDMHSHGGGGATVMGADAGQVQTFGATHRRRGTTTLMASLVSGPVDQLERDVRALAELAADGLIAGVHLEGPWISAARKGAHDENVLTAPDPADVRRLLDAGGGAVRMVTLAPELEHGLDAVRTVAAAGAVAAVGHTDAPYEVVTEAVQAGATVATHLFNAMTPLHHRSPGPIMALLEDERVTLELILDGAHLHPAIAAHVRASAGAERVALVTDAMEATDVGDGEYVLGGLAVRVQDGVARLVEGGSIAGSTLTMDSAFRFAVRHAGFSMVDAVRATSATPARTLGIGDRVGALKEGLAADAVVLDADLQVSAVLARGEWVA</sequence>
<gene>
    <name evidence="14" type="ORF">CLV30_12026</name>
</gene>
<evidence type="ECO:0000313" key="14">
    <source>
        <dbReference type="EMBL" id="PSK98240.1"/>
    </source>
</evidence>
<dbReference type="InterPro" id="IPR032466">
    <property type="entry name" value="Metal_Hydrolase"/>
</dbReference>
<keyword evidence="5 9" id="KW-0378">Hydrolase</keyword>
<dbReference type="Pfam" id="PF01979">
    <property type="entry name" value="Amidohydro_1"/>
    <property type="match status" value="1"/>
</dbReference>
<dbReference type="GO" id="GO:0006046">
    <property type="term" value="P:N-acetylglucosamine catabolic process"/>
    <property type="evidence" value="ECO:0007669"/>
    <property type="project" value="TreeGrafter"/>
</dbReference>
<evidence type="ECO:0000313" key="15">
    <source>
        <dbReference type="Proteomes" id="UP000243528"/>
    </source>
</evidence>
<comment type="caution">
    <text evidence="14">The sequence shown here is derived from an EMBL/GenBank/DDBJ whole genome shotgun (WGS) entry which is preliminary data.</text>
</comment>
<keyword evidence="15" id="KW-1185">Reference proteome</keyword>
<proteinExistence type="inferred from homology"/>
<evidence type="ECO:0000256" key="7">
    <source>
        <dbReference type="ARBA" id="ARBA00047647"/>
    </source>
</evidence>
<comment type="cofactor">
    <cofactor evidence="12">
        <name>a divalent metal cation</name>
        <dbReference type="ChEBI" id="CHEBI:60240"/>
    </cofactor>
    <text evidence="12">Binds 1 divalent metal cation per subunit.</text>
</comment>
<dbReference type="GO" id="GO:0046872">
    <property type="term" value="F:metal ion binding"/>
    <property type="evidence" value="ECO:0007669"/>
    <property type="project" value="UniProtKB-KW"/>
</dbReference>
<evidence type="ECO:0000256" key="2">
    <source>
        <dbReference type="ARBA" id="ARBA00011899"/>
    </source>
</evidence>
<dbReference type="GO" id="GO:0008448">
    <property type="term" value="F:N-acetylglucosamine-6-phosphate deacetylase activity"/>
    <property type="evidence" value="ECO:0007669"/>
    <property type="project" value="UniProtKB-EC"/>
</dbReference>
<feature type="domain" description="Amidohydrolase-related" evidence="13">
    <location>
        <begin position="49"/>
        <end position="374"/>
    </location>
</feature>
<feature type="binding site" evidence="11">
    <location>
        <begin position="213"/>
        <end position="214"/>
    </location>
    <ligand>
        <name>substrate</name>
    </ligand>
</feature>
<dbReference type="InterPro" id="IPR011059">
    <property type="entry name" value="Metal-dep_hydrolase_composite"/>
</dbReference>
<evidence type="ECO:0000256" key="6">
    <source>
        <dbReference type="ARBA" id="ARBA00023277"/>
    </source>
</evidence>
<feature type="binding site" evidence="11">
    <location>
        <position position="245"/>
    </location>
    <ligand>
        <name>substrate</name>
    </ligand>
</feature>
<name>A0A2P8DLY1_9ACTN</name>
<feature type="binding site" evidence="11">
    <location>
        <position position="221"/>
    </location>
    <ligand>
        <name>substrate</name>
    </ligand>
</feature>
<dbReference type="EMBL" id="PYGE01000020">
    <property type="protein sequence ID" value="PSK98240.1"/>
    <property type="molecule type" value="Genomic_DNA"/>
</dbReference>
<dbReference type="Gene3D" id="3.20.20.140">
    <property type="entry name" value="Metal-dependent hydrolases"/>
    <property type="match status" value="1"/>
</dbReference>
<comment type="pathway">
    <text evidence="8">Amino-sugar metabolism; N-acetylneuraminate degradation; D-fructose 6-phosphate from N-acetylneuraminate: step 4/5.</text>
</comment>
<dbReference type="InterPro" id="IPR003764">
    <property type="entry name" value="GlcNAc_6-P_deAcase"/>
</dbReference>
<feature type="binding site" evidence="11">
    <location>
        <position position="134"/>
    </location>
    <ligand>
        <name>substrate</name>
    </ligand>
</feature>
<dbReference type="CDD" id="cd00854">
    <property type="entry name" value="NagA"/>
    <property type="match status" value="1"/>
</dbReference>
<comment type="similarity">
    <text evidence="1 9">Belongs to the metallo-dependent hydrolases superfamily. NagA family.</text>
</comment>
<feature type="active site" description="Proton donor/acceptor" evidence="10">
    <location>
        <position position="268"/>
    </location>
</feature>
<dbReference type="Gene3D" id="2.30.40.10">
    <property type="entry name" value="Urease, subunit C, domain 1"/>
    <property type="match status" value="1"/>
</dbReference>
<dbReference type="PANTHER" id="PTHR11113">
    <property type="entry name" value="N-ACETYLGLUCOSAMINE-6-PHOSPHATE DEACETYLASE"/>
    <property type="match status" value="1"/>
</dbReference>
<feature type="binding site" evidence="11">
    <location>
        <begin position="302"/>
        <end position="304"/>
    </location>
    <ligand>
        <name>substrate</name>
    </ligand>
</feature>
<dbReference type="EC" id="3.5.1.25" evidence="2"/>
<comment type="catalytic activity">
    <reaction evidence="7">
        <text>N-acetyl-D-glucosamine 6-phosphate + H2O = D-glucosamine 6-phosphate + acetate</text>
        <dbReference type="Rhea" id="RHEA:22936"/>
        <dbReference type="ChEBI" id="CHEBI:15377"/>
        <dbReference type="ChEBI" id="CHEBI:30089"/>
        <dbReference type="ChEBI" id="CHEBI:57513"/>
        <dbReference type="ChEBI" id="CHEBI:58725"/>
        <dbReference type="EC" id="3.5.1.25"/>
    </reaction>
</comment>
<feature type="binding site" evidence="12">
    <location>
        <position position="210"/>
    </location>
    <ligand>
        <name>Zn(2+)</name>
        <dbReference type="ChEBI" id="CHEBI:29105"/>
    </ligand>
</feature>
<dbReference type="Proteomes" id="UP000243528">
    <property type="component" value="Unassembled WGS sequence"/>
</dbReference>
<dbReference type="SUPFAM" id="SSF51338">
    <property type="entry name" value="Composite domain of metallo-dependent hydrolases"/>
    <property type="match status" value="1"/>
</dbReference>
<evidence type="ECO:0000256" key="10">
    <source>
        <dbReference type="PIRSR" id="PIRSR038994-1"/>
    </source>
</evidence>
<evidence type="ECO:0000256" key="3">
    <source>
        <dbReference type="ARBA" id="ARBA00018029"/>
    </source>
</evidence>
<dbReference type="InterPro" id="IPR006680">
    <property type="entry name" value="Amidohydro-rel"/>
</dbReference>
<evidence type="ECO:0000256" key="5">
    <source>
        <dbReference type="ARBA" id="ARBA00022801"/>
    </source>
</evidence>
<accession>A0A2P8DLY1</accession>
<feature type="binding site" evidence="12">
    <location>
        <position position="189"/>
    </location>
    <ligand>
        <name>Zn(2+)</name>
        <dbReference type="ChEBI" id="CHEBI:29105"/>
    </ligand>
</feature>
<protein>
    <recommendedName>
        <fullName evidence="3">N-acetylglucosamine-6-phosphate deacetylase</fullName>
        <ecNumber evidence="2">3.5.1.25</ecNumber>
    </recommendedName>
</protein>
<keyword evidence="6 9" id="KW-0119">Carbohydrate metabolism</keyword>
<evidence type="ECO:0000256" key="4">
    <source>
        <dbReference type="ARBA" id="ARBA00022723"/>
    </source>
</evidence>
<evidence type="ECO:0000259" key="13">
    <source>
        <dbReference type="Pfam" id="PF01979"/>
    </source>
</evidence>
<organism evidence="14 15">
    <name type="scientific">Haloactinopolyspora alba</name>
    <dbReference type="NCBI Taxonomy" id="648780"/>
    <lineage>
        <taxon>Bacteria</taxon>
        <taxon>Bacillati</taxon>
        <taxon>Actinomycetota</taxon>
        <taxon>Actinomycetes</taxon>
        <taxon>Jiangellales</taxon>
        <taxon>Jiangellaceae</taxon>
        <taxon>Haloactinopolyspora</taxon>
    </lineage>
</organism>
<feature type="binding site" evidence="12">
    <location>
        <position position="123"/>
    </location>
    <ligand>
        <name>Zn(2+)</name>
        <dbReference type="ChEBI" id="CHEBI:29105"/>
    </ligand>
</feature>
<dbReference type="SUPFAM" id="SSF51556">
    <property type="entry name" value="Metallo-dependent hydrolases"/>
    <property type="match status" value="1"/>
</dbReference>
<keyword evidence="4 12" id="KW-0479">Metal-binding</keyword>
<dbReference type="AlphaFoldDB" id="A0A2P8DLY1"/>
<reference evidence="14 15" key="1">
    <citation type="submission" date="2018-03" db="EMBL/GenBank/DDBJ databases">
        <title>Genomic Encyclopedia of Archaeal and Bacterial Type Strains, Phase II (KMG-II): from individual species to whole genera.</title>
        <authorList>
            <person name="Goeker M."/>
        </authorList>
    </citation>
    <scope>NUCLEOTIDE SEQUENCE [LARGE SCALE GENOMIC DNA]</scope>
    <source>
        <strain evidence="14 15">DSM 45211</strain>
    </source>
</reference>
<dbReference type="NCBIfam" id="TIGR00221">
    <property type="entry name" value="nagA"/>
    <property type="match status" value="1"/>
</dbReference>
<evidence type="ECO:0000256" key="8">
    <source>
        <dbReference type="ARBA" id="ARBA00060590"/>
    </source>
</evidence>